<dbReference type="Proteomes" id="UP000734854">
    <property type="component" value="Unassembled WGS sequence"/>
</dbReference>
<feature type="region of interest" description="Disordered" evidence="1">
    <location>
        <begin position="133"/>
        <end position="170"/>
    </location>
</feature>
<dbReference type="AlphaFoldDB" id="A0A8J5L4P0"/>
<organism evidence="2 3">
    <name type="scientific">Zingiber officinale</name>
    <name type="common">Ginger</name>
    <name type="synonym">Amomum zingiber</name>
    <dbReference type="NCBI Taxonomy" id="94328"/>
    <lineage>
        <taxon>Eukaryota</taxon>
        <taxon>Viridiplantae</taxon>
        <taxon>Streptophyta</taxon>
        <taxon>Embryophyta</taxon>
        <taxon>Tracheophyta</taxon>
        <taxon>Spermatophyta</taxon>
        <taxon>Magnoliopsida</taxon>
        <taxon>Liliopsida</taxon>
        <taxon>Zingiberales</taxon>
        <taxon>Zingiberaceae</taxon>
        <taxon>Zingiber</taxon>
    </lineage>
</organism>
<feature type="region of interest" description="Disordered" evidence="1">
    <location>
        <begin position="339"/>
        <end position="365"/>
    </location>
</feature>
<reference evidence="2 3" key="1">
    <citation type="submission" date="2020-08" db="EMBL/GenBank/DDBJ databases">
        <title>Plant Genome Project.</title>
        <authorList>
            <person name="Zhang R.-G."/>
        </authorList>
    </citation>
    <scope>NUCLEOTIDE SEQUENCE [LARGE SCALE GENOMIC DNA]</scope>
    <source>
        <tissue evidence="2">Rhizome</tissue>
    </source>
</reference>
<feature type="compositionally biased region" description="Polar residues" evidence="1">
    <location>
        <begin position="340"/>
        <end position="365"/>
    </location>
</feature>
<dbReference type="OrthoDB" id="1922268at2759"/>
<keyword evidence="3" id="KW-1185">Reference proteome</keyword>
<dbReference type="EMBL" id="JACMSC010000010">
    <property type="protein sequence ID" value="KAG6505857.1"/>
    <property type="molecule type" value="Genomic_DNA"/>
</dbReference>
<feature type="compositionally biased region" description="Basic and acidic residues" evidence="1">
    <location>
        <begin position="101"/>
        <end position="115"/>
    </location>
</feature>
<dbReference type="GO" id="GO:0009507">
    <property type="term" value="C:chloroplast"/>
    <property type="evidence" value="ECO:0007669"/>
    <property type="project" value="TreeGrafter"/>
</dbReference>
<protein>
    <submittedName>
        <fullName evidence="2">Uncharacterized protein</fullName>
    </submittedName>
</protein>
<comment type="caution">
    <text evidence="2">The sequence shown here is derived from an EMBL/GenBank/DDBJ whole genome shotgun (WGS) entry which is preliminary data.</text>
</comment>
<evidence type="ECO:0000256" key="1">
    <source>
        <dbReference type="SAM" id="MobiDB-lite"/>
    </source>
</evidence>
<name>A0A8J5L4P0_ZINOF</name>
<dbReference type="PANTHER" id="PTHR36764">
    <property type="entry name" value="TRNA (ILE)-LYSIDINE SYNTHASE"/>
    <property type="match status" value="1"/>
</dbReference>
<dbReference type="PANTHER" id="PTHR36764:SF1">
    <property type="entry name" value="TRNA (ILE)-LYSIDINE SYNTHASE"/>
    <property type="match status" value="1"/>
</dbReference>
<accession>A0A8J5L4P0</accession>
<proteinExistence type="predicted"/>
<evidence type="ECO:0000313" key="3">
    <source>
        <dbReference type="Proteomes" id="UP000734854"/>
    </source>
</evidence>
<sequence>MVVISLYRGNLHRVSNAPRRWRIPPQSFSLSQFKLLMRKRSEALSRLATASRAIANPNFNNEKPLKPEEKGAGGGGEIDKLDTLKRQDSFPIDLQPSNFQPDDKEHTREDRRFHEPNVGVSASFCLVGAAATREEDVHDSRPGGAGKTDGHLEEQSNPDVASEKNERKQELEKQLHVLNEKKHNLVQMLKQILNAEEEIKRRSTQSPVARPSLPHKADMAVENSAAKQVPKLTVEVNFGSDSGGESDAAANHSNHVRQLNHIHITSPSATPLARTTFSSFQHNAGVQNNRGSMVAMGHGPPTPSSLMSGAMASPSRFAPAGHQSQTTSLPAMALPANHFMASSPSPAVSGGTSSVFRDPRATNSS</sequence>
<feature type="region of interest" description="Disordered" evidence="1">
    <location>
        <begin position="58"/>
        <end position="115"/>
    </location>
</feature>
<feature type="compositionally biased region" description="Basic and acidic residues" evidence="1">
    <location>
        <begin position="63"/>
        <end position="88"/>
    </location>
</feature>
<evidence type="ECO:0000313" key="2">
    <source>
        <dbReference type="EMBL" id="KAG6505857.1"/>
    </source>
</evidence>
<gene>
    <name evidence="2" type="ORF">ZIOFF_038223</name>
</gene>
<feature type="compositionally biased region" description="Basic and acidic residues" evidence="1">
    <location>
        <begin position="161"/>
        <end position="170"/>
    </location>
</feature>